<evidence type="ECO:0000256" key="4">
    <source>
        <dbReference type="ARBA" id="ARBA00022475"/>
    </source>
</evidence>
<evidence type="ECO:0000256" key="8">
    <source>
        <dbReference type="SAM" id="Phobius"/>
    </source>
</evidence>
<dbReference type="InterPro" id="IPR020846">
    <property type="entry name" value="MFS_dom"/>
</dbReference>
<keyword evidence="3" id="KW-0813">Transport</keyword>
<feature type="transmembrane region" description="Helical" evidence="8">
    <location>
        <begin position="492"/>
        <end position="510"/>
    </location>
</feature>
<gene>
    <name evidence="10" type="primary">emrB</name>
    <name evidence="10" type="ORF">CEJ42_04790</name>
</gene>
<evidence type="ECO:0000259" key="9">
    <source>
        <dbReference type="PROSITE" id="PS50850"/>
    </source>
</evidence>
<comment type="similarity">
    <text evidence="2">Belongs to the major facilitator superfamily. EmrB family.</text>
</comment>
<evidence type="ECO:0000313" key="10">
    <source>
        <dbReference type="EMBL" id="OWY31360.1"/>
    </source>
</evidence>
<protein>
    <submittedName>
        <fullName evidence="10">MFS transporter</fullName>
    </submittedName>
</protein>
<sequence>MSSTVSADAGPLPAPLPQAEPGKLQGSQLLGAGILLAAANFIAVLDTTIANVSVSHIAGALGASTSQGTYVITSYAVAEAITVPLTGWLANRFGTVRVFISSMVLFGLFSALCGLANSLGMLVLFRILQGLAGGPLMPLSQTLLLRIFPKEKAPAAIGLWAMTTLVAPIAGPVLGGVLCDQYSWPYIFWINVPVALVCGWLGWRMLKPFESKTTKLSIDRVGLLLMIVWVAALQYMLDEGKEKDWFASTEIVVLAVIAVVFFIAFLIWELTERNPVVDLRVFRHRGFSASVTTISLAFGAFFGSVVLTPLWLQGYMGYTATWSGCVSALTGILAVMTAPFVAKMSTKVDGRKLVCIGVVWLGLMTFVRAFNTTDMTIFQIGWPLFLQGIGMPLFFVPLTGLALASVNEEETASAAGLMSFCRTMSGAIATSIVNTSWENDTTYFRAELAGLVDRSGDAVNAMAATGMTVDQATGSLVQTVQNQAVMLATNHIFMMAAISFSLAAMAVWLAPKPKRVADTSSAH</sequence>
<comment type="caution">
    <text evidence="10">The sequence shown here is derived from an EMBL/GenBank/DDBJ whole genome shotgun (WGS) entry which is preliminary data.</text>
</comment>
<evidence type="ECO:0000256" key="7">
    <source>
        <dbReference type="ARBA" id="ARBA00023136"/>
    </source>
</evidence>
<feature type="transmembrane region" description="Helical" evidence="8">
    <location>
        <begin position="70"/>
        <end position="91"/>
    </location>
</feature>
<evidence type="ECO:0000256" key="1">
    <source>
        <dbReference type="ARBA" id="ARBA00004651"/>
    </source>
</evidence>
<organism evidence="10 11">
    <name type="scientific">Herbaspirillum robiniae</name>
    <dbReference type="NCBI Taxonomy" id="2014887"/>
    <lineage>
        <taxon>Bacteria</taxon>
        <taxon>Pseudomonadati</taxon>
        <taxon>Pseudomonadota</taxon>
        <taxon>Betaproteobacteria</taxon>
        <taxon>Burkholderiales</taxon>
        <taxon>Oxalobacteraceae</taxon>
        <taxon>Herbaspirillum</taxon>
    </lineage>
</organism>
<dbReference type="GO" id="GO:0005886">
    <property type="term" value="C:plasma membrane"/>
    <property type="evidence" value="ECO:0007669"/>
    <property type="project" value="UniProtKB-SubCell"/>
</dbReference>
<feature type="transmembrane region" description="Helical" evidence="8">
    <location>
        <begin position="218"/>
        <end position="237"/>
    </location>
</feature>
<feature type="transmembrane region" description="Helical" evidence="8">
    <location>
        <begin position="289"/>
        <end position="312"/>
    </location>
</feature>
<dbReference type="RefSeq" id="WP_079215685.1">
    <property type="nucleotide sequence ID" value="NZ_CP018845.1"/>
</dbReference>
<name>A0A246WW88_9BURK</name>
<dbReference type="EMBL" id="NJGU01000001">
    <property type="protein sequence ID" value="OWY31360.1"/>
    <property type="molecule type" value="Genomic_DNA"/>
</dbReference>
<dbReference type="InterPro" id="IPR036259">
    <property type="entry name" value="MFS_trans_sf"/>
</dbReference>
<evidence type="ECO:0000256" key="5">
    <source>
        <dbReference type="ARBA" id="ARBA00022692"/>
    </source>
</evidence>
<dbReference type="Proteomes" id="UP000197596">
    <property type="component" value="Unassembled WGS sequence"/>
</dbReference>
<feature type="transmembrane region" description="Helical" evidence="8">
    <location>
        <begin position="157"/>
        <end position="178"/>
    </location>
</feature>
<feature type="transmembrane region" description="Helical" evidence="8">
    <location>
        <begin position="353"/>
        <end position="370"/>
    </location>
</feature>
<keyword evidence="7 8" id="KW-0472">Membrane</keyword>
<dbReference type="NCBIfam" id="TIGR00711">
    <property type="entry name" value="efflux_EmrB"/>
    <property type="match status" value="1"/>
</dbReference>
<feature type="transmembrane region" description="Helical" evidence="8">
    <location>
        <begin position="382"/>
        <end position="404"/>
    </location>
</feature>
<keyword evidence="5 8" id="KW-0812">Transmembrane</keyword>
<proteinExistence type="inferred from homology"/>
<feature type="transmembrane region" description="Helical" evidence="8">
    <location>
        <begin position="98"/>
        <end position="117"/>
    </location>
</feature>
<dbReference type="OrthoDB" id="9807274at2"/>
<evidence type="ECO:0000256" key="2">
    <source>
        <dbReference type="ARBA" id="ARBA00008537"/>
    </source>
</evidence>
<dbReference type="PROSITE" id="PS50850">
    <property type="entry name" value="MFS"/>
    <property type="match status" value="1"/>
</dbReference>
<keyword evidence="6 8" id="KW-1133">Transmembrane helix</keyword>
<dbReference type="PANTHER" id="PTHR42718">
    <property type="entry name" value="MAJOR FACILITATOR SUPERFAMILY MULTIDRUG TRANSPORTER MFSC"/>
    <property type="match status" value="1"/>
</dbReference>
<dbReference type="Pfam" id="PF07690">
    <property type="entry name" value="MFS_1"/>
    <property type="match status" value="1"/>
</dbReference>
<feature type="transmembrane region" description="Helical" evidence="8">
    <location>
        <begin position="184"/>
        <end position="206"/>
    </location>
</feature>
<evidence type="ECO:0000256" key="3">
    <source>
        <dbReference type="ARBA" id="ARBA00022448"/>
    </source>
</evidence>
<dbReference type="CDD" id="cd17503">
    <property type="entry name" value="MFS_LmrB_MDR_like"/>
    <property type="match status" value="1"/>
</dbReference>
<evidence type="ECO:0000313" key="11">
    <source>
        <dbReference type="Proteomes" id="UP000197596"/>
    </source>
</evidence>
<feature type="domain" description="Major facilitator superfamily (MFS) profile" evidence="9">
    <location>
        <begin position="32"/>
        <end position="515"/>
    </location>
</feature>
<dbReference type="PANTHER" id="PTHR42718:SF9">
    <property type="entry name" value="MAJOR FACILITATOR SUPERFAMILY MULTIDRUG TRANSPORTER MFSC"/>
    <property type="match status" value="1"/>
</dbReference>
<feature type="transmembrane region" description="Helical" evidence="8">
    <location>
        <begin position="318"/>
        <end position="341"/>
    </location>
</feature>
<dbReference type="SUPFAM" id="SSF103473">
    <property type="entry name" value="MFS general substrate transporter"/>
    <property type="match status" value="1"/>
</dbReference>
<dbReference type="InterPro" id="IPR011701">
    <property type="entry name" value="MFS"/>
</dbReference>
<comment type="subcellular location">
    <subcellularLocation>
        <location evidence="1">Cell membrane</location>
        <topology evidence="1">Multi-pass membrane protein</topology>
    </subcellularLocation>
</comment>
<accession>A0A246WW88</accession>
<dbReference type="Gene3D" id="1.20.1720.10">
    <property type="entry name" value="Multidrug resistance protein D"/>
    <property type="match status" value="2"/>
</dbReference>
<dbReference type="InterPro" id="IPR004638">
    <property type="entry name" value="EmrB-like"/>
</dbReference>
<dbReference type="GO" id="GO:0022857">
    <property type="term" value="F:transmembrane transporter activity"/>
    <property type="evidence" value="ECO:0007669"/>
    <property type="project" value="InterPro"/>
</dbReference>
<reference evidence="10 11" key="1">
    <citation type="submission" date="2017-06" db="EMBL/GenBank/DDBJ databases">
        <title>Herbaspirillum phytohormonus sp. nov., isolated from the root nodule of Robinia pseudoacacia in lead-zinc mine.</title>
        <authorList>
            <person name="Fan M."/>
            <person name="Lin Y."/>
        </authorList>
    </citation>
    <scope>NUCLEOTIDE SEQUENCE [LARGE SCALE GENOMIC DNA]</scope>
    <source>
        <strain evidence="10 11">HZ10</strain>
    </source>
</reference>
<evidence type="ECO:0000256" key="6">
    <source>
        <dbReference type="ARBA" id="ARBA00022989"/>
    </source>
</evidence>
<dbReference type="AlphaFoldDB" id="A0A246WW88"/>
<keyword evidence="4" id="KW-1003">Cell membrane</keyword>
<feature type="transmembrane region" description="Helical" evidence="8">
    <location>
        <begin position="29"/>
        <end position="50"/>
    </location>
</feature>
<feature type="transmembrane region" description="Helical" evidence="8">
    <location>
        <begin position="249"/>
        <end position="268"/>
    </location>
</feature>